<proteinExistence type="predicted"/>
<name>A0A8S5UW78_9CAUD</name>
<dbReference type="EMBL" id="BK016153">
    <property type="protein sequence ID" value="DAF98699.1"/>
    <property type="molecule type" value="Genomic_DNA"/>
</dbReference>
<sequence>MPVDVSQLMTLAADFASAEEAGAAVKVGVQNALDGAKQRARDVYRGFPNKGIAKVGETFSYDAKTSAGVTQAEFGPTKPKGALANIAIWGTSRGGGGLPHPADFMDDKVTQEIADTLDEIVRRLG</sequence>
<reference evidence="1" key="1">
    <citation type="journal article" date="2021" name="Proc. Natl. Acad. Sci. U.S.A.">
        <title>A Catalog of Tens of Thousands of Viruses from Human Metagenomes Reveals Hidden Associations with Chronic Diseases.</title>
        <authorList>
            <person name="Tisza M.J."/>
            <person name="Buck C.B."/>
        </authorList>
    </citation>
    <scope>NUCLEOTIDE SEQUENCE</scope>
    <source>
        <strain evidence="1">CtgaU3</strain>
    </source>
</reference>
<organism evidence="1">
    <name type="scientific">Siphoviridae sp. ctgaU3</name>
    <dbReference type="NCBI Taxonomy" id="2825609"/>
    <lineage>
        <taxon>Viruses</taxon>
        <taxon>Duplodnaviria</taxon>
        <taxon>Heunggongvirae</taxon>
        <taxon>Uroviricota</taxon>
        <taxon>Caudoviricetes</taxon>
    </lineage>
</organism>
<evidence type="ECO:0000313" key="1">
    <source>
        <dbReference type="EMBL" id="DAF98699.1"/>
    </source>
</evidence>
<accession>A0A8S5UW78</accession>
<protein>
    <submittedName>
        <fullName evidence="1">Uncharacterized protein</fullName>
    </submittedName>
</protein>